<dbReference type="Gene3D" id="3.30.565.10">
    <property type="entry name" value="Histidine kinase-like ATPase, C-terminal domain"/>
    <property type="match status" value="1"/>
</dbReference>
<comment type="catalytic activity">
    <reaction evidence="1">
        <text>ATP + protein L-histidine = ADP + protein N-phospho-L-histidine.</text>
        <dbReference type="EC" id="2.7.13.3"/>
    </reaction>
</comment>
<dbReference type="PANTHER" id="PTHR43065:SF10">
    <property type="entry name" value="PEROXIDE STRESS-ACTIVATED HISTIDINE KINASE MAK3"/>
    <property type="match status" value="1"/>
</dbReference>
<evidence type="ECO:0000256" key="2">
    <source>
        <dbReference type="ARBA" id="ARBA00012438"/>
    </source>
</evidence>
<evidence type="ECO:0000256" key="4">
    <source>
        <dbReference type="ARBA" id="ARBA00022679"/>
    </source>
</evidence>
<dbReference type="SUPFAM" id="SSF55874">
    <property type="entry name" value="ATPase domain of HSP90 chaperone/DNA topoisomerase II/histidine kinase"/>
    <property type="match status" value="1"/>
</dbReference>
<dbReference type="RefSeq" id="WP_077024179.1">
    <property type="nucleotide sequence ID" value="NZ_CP017641.1"/>
</dbReference>
<dbReference type="InterPro" id="IPR036097">
    <property type="entry name" value="HisK_dim/P_sf"/>
</dbReference>
<feature type="domain" description="Histidine kinase" evidence="10">
    <location>
        <begin position="240"/>
        <end position="455"/>
    </location>
</feature>
<dbReference type="PANTHER" id="PTHR43065">
    <property type="entry name" value="SENSOR HISTIDINE KINASE"/>
    <property type="match status" value="1"/>
</dbReference>
<gene>
    <name evidence="11" type="primary">zraS_5</name>
    <name evidence="11" type="ORF">Fuma_02188</name>
</gene>
<dbReference type="Gene3D" id="1.10.287.130">
    <property type="match status" value="1"/>
</dbReference>
<dbReference type="SMART" id="SM00387">
    <property type="entry name" value="HATPase_c"/>
    <property type="match status" value="1"/>
</dbReference>
<dbReference type="Pfam" id="PF08448">
    <property type="entry name" value="PAS_4"/>
    <property type="match status" value="1"/>
</dbReference>
<evidence type="ECO:0000256" key="7">
    <source>
        <dbReference type="ARBA" id="ARBA00022840"/>
    </source>
</evidence>
<evidence type="ECO:0000313" key="12">
    <source>
        <dbReference type="Proteomes" id="UP000187735"/>
    </source>
</evidence>
<keyword evidence="9" id="KW-1133">Transmembrane helix</keyword>
<dbReference type="Proteomes" id="UP000187735">
    <property type="component" value="Chromosome"/>
</dbReference>
<evidence type="ECO:0000256" key="8">
    <source>
        <dbReference type="ARBA" id="ARBA00023012"/>
    </source>
</evidence>
<feature type="transmembrane region" description="Helical" evidence="9">
    <location>
        <begin position="15"/>
        <end position="36"/>
    </location>
</feature>
<dbReference type="GO" id="GO:0005524">
    <property type="term" value="F:ATP binding"/>
    <property type="evidence" value="ECO:0007669"/>
    <property type="project" value="UniProtKB-KW"/>
</dbReference>
<keyword evidence="3" id="KW-0597">Phosphoprotein</keyword>
<dbReference type="Pfam" id="PF00512">
    <property type="entry name" value="HisKA"/>
    <property type="match status" value="1"/>
</dbReference>
<dbReference type="NCBIfam" id="TIGR00229">
    <property type="entry name" value="sensory_box"/>
    <property type="match status" value="1"/>
</dbReference>
<keyword evidence="12" id="KW-1185">Reference proteome</keyword>
<accession>A0A1P8WEW8</accession>
<name>A0A1P8WEW8_9PLAN</name>
<evidence type="ECO:0000256" key="5">
    <source>
        <dbReference type="ARBA" id="ARBA00022741"/>
    </source>
</evidence>
<dbReference type="Gene3D" id="3.30.450.20">
    <property type="entry name" value="PAS domain"/>
    <property type="match status" value="1"/>
</dbReference>
<dbReference type="SMART" id="SM00388">
    <property type="entry name" value="HisKA"/>
    <property type="match status" value="1"/>
</dbReference>
<dbReference type="EMBL" id="CP017641">
    <property type="protein sequence ID" value="APZ92577.1"/>
    <property type="molecule type" value="Genomic_DNA"/>
</dbReference>
<dbReference type="Pfam" id="PF02518">
    <property type="entry name" value="HATPase_c"/>
    <property type="match status" value="1"/>
</dbReference>
<keyword evidence="8" id="KW-0902">Two-component regulatory system</keyword>
<dbReference type="GO" id="GO:0000155">
    <property type="term" value="F:phosphorelay sensor kinase activity"/>
    <property type="evidence" value="ECO:0007669"/>
    <property type="project" value="InterPro"/>
</dbReference>
<dbReference type="CDD" id="cd00130">
    <property type="entry name" value="PAS"/>
    <property type="match status" value="1"/>
</dbReference>
<dbReference type="KEGG" id="fmr:Fuma_02188"/>
<dbReference type="AlphaFoldDB" id="A0A1P8WEW8"/>
<dbReference type="InterPro" id="IPR035965">
    <property type="entry name" value="PAS-like_dom_sf"/>
</dbReference>
<dbReference type="PROSITE" id="PS50109">
    <property type="entry name" value="HIS_KIN"/>
    <property type="match status" value="1"/>
</dbReference>
<sequence>MFDIHEQRNGRSIRLLAWGMAVLSVISMAVVIVINIDVGREQEIVAEIVKHLPESDMDDVAELSDDLWLHEWLGVLLVLNVVGTAIALALVVRGYLQSEQSLRDVKVLASDILACLDAAVITTDRSGNITSINVGAKKMIGLNEESVGQSLAQLAPDHALLQEVCAEVNANHQTVRDQDYCVTLQGHKQTLRTSCTILRNQRQDEIGTVVYIRDVTQRTLLEERVRRMERYMGLGTLAAGLQHEIKNPLSALSLHIQLLQERLDQEEPQEDVQEMLDILGTEVTRITQVLDGFRNYASVKELGRSQVDVIGLVEKLLRLLNPQAESQGIRLVKNITENSTGTVLADSVQLEQVLLNLALNGMAAMPKGGTLTFGVDSLEDAVRILVTDTGHGIPEDFHAQLFDPYFTTRNDGTGMGLALCDKIIRQHGGSIDFRTGDKFEGQPGTEFTVLLPREVHA</sequence>
<evidence type="ECO:0000259" key="10">
    <source>
        <dbReference type="PROSITE" id="PS50109"/>
    </source>
</evidence>
<dbReference type="OrthoDB" id="9815750at2"/>
<dbReference type="InterPro" id="IPR000014">
    <property type="entry name" value="PAS"/>
</dbReference>
<dbReference type="CDD" id="cd00082">
    <property type="entry name" value="HisKA"/>
    <property type="match status" value="1"/>
</dbReference>
<organism evidence="11 12">
    <name type="scientific">Fuerstiella marisgermanici</name>
    <dbReference type="NCBI Taxonomy" id="1891926"/>
    <lineage>
        <taxon>Bacteria</taxon>
        <taxon>Pseudomonadati</taxon>
        <taxon>Planctomycetota</taxon>
        <taxon>Planctomycetia</taxon>
        <taxon>Planctomycetales</taxon>
        <taxon>Planctomycetaceae</taxon>
        <taxon>Fuerstiella</taxon>
    </lineage>
</organism>
<keyword evidence="7" id="KW-0067">ATP-binding</keyword>
<evidence type="ECO:0000256" key="1">
    <source>
        <dbReference type="ARBA" id="ARBA00000085"/>
    </source>
</evidence>
<reference evidence="11 12" key="1">
    <citation type="journal article" date="2016" name="Front. Microbiol.">
        <title>Fuerstia marisgermanicae gen. nov., sp. nov., an Unusual Member of the Phylum Planctomycetes from the German Wadden Sea.</title>
        <authorList>
            <person name="Kohn T."/>
            <person name="Heuer A."/>
            <person name="Jogler M."/>
            <person name="Vollmers J."/>
            <person name="Boedeker C."/>
            <person name="Bunk B."/>
            <person name="Rast P."/>
            <person name="Borchert D."/>
            <person name="Glockner I."/>
            <person name="Freese H.M."/>
            <person name="Klenk H.P."/>
            <person name="Overmann J."/>
            <person name="Kaster A.K."/>
            <person name="Rohde M."/>
            <person name="Wiegand S."/>
            <person name="Jogler C."/>
        </authorList>
    </citation>
    <scope>NUCLEOTIDE SEQUENCE [LARGE SCALE GENOMIC DNA]</scope>
    <source>
        <strain evidence="11 12">NH11</strain>
    </source>
</reference>
<dbReference type="SUPFAM" id="SSF55785">
    <property type="entry name" value="PYP-like sensor domain (PAS domain)"/>
    <property type="match status" value="1"/>
</dbReference>
<dbReference type="InterPro" id="IPR036890">
    <property type="entry name" value="HATPase_C_sf"/>
</dbReference>
<feature type="transmembrane region" description="Helical" evidence="9">
    <location>
        <begin position="72"/>
        <end position="96"/>
    </location>
</feature>
<keyword evidence="9" id="KW-0812">Transmembrane</keyword>
<keyword evidence="6" id="KW-0418">Kinase</keyword>
<protein>
    <recommendedName>
        <fullName evidence="2">histidine kinase</fullName>
        <ecNumber evidence="2">2.7.13.3</ecNumber>
    </recommendedName>
</protein>
<dbReference type="InterPro" id="IPR003594">
    <property type="entry name" value="HATPase_dom"/>
</dbReference>
<evidence type="ECO:0000313" key="11">
    <source>
        <dbReference type="EMBL" id="APZ92577.1"/>
    </source>
</evidence>
<dbReference type="InterPro" id="IPR005467">
    <property type="entry name" value="His_kinase_dom"/>
</dbReference>
<keyword evidence="4 11" id="KW-0808">Transferase</keyword>
<dbReference type="PRINTS" id="PR00344">
    <property type="entry name" value="BCTRLSENSOR"/>
</dbReference>
<evidence type="ECO:0000256" key="6">
    <source>
        <dbReference type="ARBA" id="ARBA00022777"/>
    </source>
</evidence>
<proteinExistence type="predicted"/>
<keyword evidence="5" id="KW-0547">Nucleotide-binding</keyword>
<evidence type="ECO:0000256" key="9">
    <source>
        <dbReference type="SAM" id="Phobius"/>
    </source>
</evidence>
<dbReference type="InterPro" id="IPR013656">
    <property type="entry name" value="PAS_4"/>
</dbReference>
<evidence type="ECO:0000256" key="3">
    <source>
        <dbReference type="ARBA" id="ARBA00022553"/>
    </source>
</evidence>
<dbReference type="SUPFAM" id="SSF47384">
    <property type="entry name" value="Homodimeric domain of signal transducing histidine kinase"/>
    <property type="match status" value="1"/>
</dbReference>
<dbReference type="InterPro" id="IPR003661">
    <property type="entry name" value="HisK_dim/P_dom"/>
</dbReference>
<dbReference type="InterPro" id="IPR004358">
    <property type="entry name" value="Sig_transdc_His_kin-like_C"/>
</dbReference>
<dbReference type="STRING" id="1891926.Fuma_02188"/>
<dbReference type="EC" id="2.7.13.3" evidence="2"/>
<keyword evidence="9" id="KW-0472">Membrane</keyword>